<protein>
    <submittedName>
        <fullName evidence="1">Ethylene-responsive transcription factor</fullName>
    </submittedName>
</protein>
<organism evidence="1 2">
    <name type="scientific">Melia azedarach</name>
    <name type="common">Chinaberry tree</name>
    <dbReference type="NCBI Taxonomy" id="155640"/>
    <lineage>
        <taxon>Eukaryota</taxon>
        <taxon>Viridiplantae</taxon>
        <taxon>Streptophyta</taxon>
        <taxon>Embryophyta</taxon>
        <taxon>Tracheophyta</taxon>
        <taxon>Spermatophyta</taxon>
        <taxon>Magnoliopsida</taxon>
        <taxon>eudicotyledons</taxon>
        <taxon>Gunneridae</taxon>
        <taxon>Pentapetalae</taxon>
        <taxon>rosids</taxon>
        <taxon>malvids</taxon>
        <taxon>Sapindales</taxon>
        <taxon>Meliaceae</taxon>
        <taxon>Melia</taxon>
    </lineage>
</organism>
<sequence length="266" mass="29492">MFRENISESDSALLESVRHHLLDDEFELGDISTKFPLQNNNFSEWDFDVLQNLFDNDFDILTSLPLQTNRSNIGPLTLCSSPTSSFSSFLVTDKSLDDFVPSPVSNTNSYDQLAHKPNIHDAVNVGWISFDPIKPTETTHDTPNHTAAAKPKVAHYRGVRTRPWGKYAAEIRDPKKNGARVWLGTYDTPEGAALAYDKAAFDIRGSKAKLNFPHLLGKVHFKPVGVTNKRSSPEPSSSSSSSSSSTTTHEETPKPKRRKTTGTTSQ</sequence>
<name>A0ACC1YUY0_MELAZ</name>
<proteinExistence type="predicted"/>
<evidence type="ECO:0000313" key="1">
    <source>
        <dbReference type="EMBL" id="KAJ4727257.1"/>
    </source>
</evidence>
<gene>
    <name evidence="1" type="ORF">OWV82_000381</name>
</gene>
<accession>A0ACC1YUY0</accession>
<reference evidence="1 2" key="1">
    <citation type="journal article" date="2023" name="Science">
        <title>Complex scaffold remodeling in plant triterpene biosynthesis.</title>
        <authorList>
            <person name="De La Pena R."/>
            <person name="Hodgson H."/>
            <person name="Liu J.C."/>
            <person name="Stephenson M.J."/>
            <person name="Martin A.C."/>
            <person name="Owen C."/>
            <person name="Harkess A."/>
            <person name="Leebens-Mack J."/>
            <person name="Jimenez L.E."/>
            <person name="Osbourn A."/>
            <person name="Sattely E.S."/>
        </authorList>
    </citation>
    <scope>NUCLEOTIDE SEQUENCE [LARGE SCALE GENOMIC DNA]</scope>
    <source>
        <strain evidence="2">cv. JPN11</strain>
        <tissue evidence="1">Leaf</tissue>
    </source>
</reference>
<dbReference type="EMBL" id="CM051394">
    <property type="protein sequence ID" value="KAJ4727257.1"/>
    <property type="molecule type" value="Genomic_DNA"/>
</dbReference>
<comment type="caution">
    <text evidence="1">The sequence shown here is derived from an EMBL/GenBank/DDBJ whole genome shotgun (WGS) entry which is preliminary data.</text>
</comment>
<dbReference type="Proteomes" id="UP001164539">
    <property type="component" value="Chromosome 1"/>
</dbReference>
<keyword evidence="2" id="KW-1185">Reference proteome</keyword>
<evidence type="ECO:0000313" key="2">
    <source>
        <dbReference type="Proteomes" id="UP001164539"/>
    </source>
</evidence>